<feature type="transmembrane region" description="Helical" evidence="9">
    <location>
        <begin position="376"/>
        <end position="400"/>
    </location>
</feature>
<feature type="transmembrane region" description="Helical" evidence="9">
    <location>
        <begin position="293"/>
        <end position="323"/>
    </location>
</feature>
<organism evidence="11 12">
    <name type="scientific">Leptospira brenneri</name>
    <dbReference type="NCBI Taxonomy" id="2023182"/>
    <lineage>
        <taxon>Bacteria</taxon>
        <taxon>Pseudomonadati</taxon>
        <taxon>Spirochaetota</taxon>
        <taxon>Spirochaetia</taxon>
        <taxon>Leptospirales</taxon>
        <taxon>Leptospiraceae</taxon>
        <taxon>Leptospira</taxon>
    </lineage>
</organism>
<gene>
    <name evidence="11" type="ORF">EHQ30_17895</name>
</gene>
<dbReference type="GO" id="GO:0022857">
    <property type="term" value="F:transmembrane transporter activity"/>
    <property type="evidence" value="ECO:0007669"/>
    <property type="project" value="InterPro"/>
</dbReference>
<feature type="transmembrane region" description="Helical" evidence="9">
    <location>
        <begin position="20"/>
        <end position="41"/>
    </location>
</feature>
<dbReference type="Gene3D" id="1.20.1250.20">
    <property type="entry name" value="MFS general substrate transporter like domains"/>
    <property type="match status" value="1"/>
</dbReference>
<dbReference type="Proteomes" id="UP000297891">
    <property type="component" value="Unassembled WGS sequence"/>
</dbReference>
<sequence>MKKNLSLAIFKHRDFRFFIVARFFMVLAINIQATIVGWQVYELTGSVLDLGLVGLFEAIPSIIVALYAGHLADLRDRRNIIIVCLFFLLVCSLTLFAFTGPLSFLLETYKAYPIFLVILISGIARGFISPAIFSFVTQLVPREHYPHSAAWMGTSFQAGAVIGPALGGIVYGSLGMQAAYALDSFCIGLPFLLFFWIGKRSLPERKEKEALKDSLLVGLRFVLKNEIMLGAMALDMFAVLFGGAVALLPVYAKDILFVGSEGLGYLRAAPSLGALLMAYYLTYKPPLEKSGRVLLGCVFGFGVCMLVFGLSHSFIVSLMALFLSGVFDSVSVVVRSTIMQTMTPEEMRGRVSAINKVFIGSSNEIGAFESGVSAKFLGPVGSVVFGGIMTILVVCFTFRLSPKLKELELKNWV</sequence>
<feature type="transmembrane region" description="Helical" evidence="9">
    <location>
        <begin position="47"/>
        <end position="68"/>
    </location>
</feature>
<evidence type="ECO:0000256" key="7">
    <source>
        <dbReference type="ARBA" id="ARBA00038075"/>
    </source>
</evidence>
<proteinExistence type="inferred from homology"/>
<dbReference type="SUPFAM" id="SSF103473">
    <property type="entry name" value="MFS general substrate transporter"/>
    <property type="match status" value="1"/>
</dbReference>
<dbReference type="InterPro" id="IPR011701">
    <property type="entry name" value="MFS"/>
</dbReference>
<dbReference type="EMBL" id="RQFP01000014">
    <property type="protein sequence ID" value="TGK92051.1"/>
    <property type="molecule type" value="Genomic_DNA"/>
</dbReference>
<keyword evidence="4 9" id="KW-0812">Transmembrane</keyword>
<dbReference type="AlphaFoldDB" id="A0A2M9Y1V8"/>
<feature type="domain" description="Major facilitator superfamily (MFS) profile" evidence="10">
    <location>
        <begin position="1"/>
        <end position="405"/>
    </location>
</feature>
<dbReference type="Pfam" id="PF07690">
    <property type="entry name" value="MFS_1"/>
    <property type="match status" value="1"/>
</dbReference>
<dbReference type="PROSITE" id="PS50850">
    <property type="entry name" value="MFS"/>
    <property type="match status" value="1"/>
</dbReference>
<feature type="transmembrane region" description="Helical" evidence="9">
    <location>
        <begin position="149"/>
        <end position="172"/>
    </location>
</feature>
<dbReference type="OrthoDB" id="9775268at2"/>
<name>A0A2M9Y1V8_9LEPT</name>
<comment type="caution">
    <text evidence="11">The sequence shown here is derived from an EMBL/GenBank/DDBJ whole genome shotgun (WGS) entry which is preliminary data.</text>
</comment>
<evidence type="ECO:0000259" key="10">
    <source>
        <dbReference type="PROSITE" id="PS50850"/>
    </source>
</evidence>
<feature type="transmembrane region" description="Helical" evidence="9">
    <location>
        <begin position="111"/>
        <end position="137"/>
    </location>
</feature>
<evidence type="ECO:0000256" key="1">
    <source>
        <dbReference type="ARBA" id="ARBA00004651"/>
    </source>
</evidence>
<dbReference type="InterPro" id="IPR020846">
    <property type="entry name" value="MFS_dom"/>
</dbReference>
<evidence type="ECO:0000256" key="2">
    <source>
        <dbReference type="ARBA" id="ARBA00022448"/>
    </source>
</evidence>
<reference evidence="11" key="1">
    <citation type="journal article" date="2019" name="PLoS Negl. Trop. Dis.">
        <title>Revisiting the worldwide diversity of Leptospira species in the environment.</title>
        <authorList>
            <person name="Vincent A.T."/>
            <person name="Schiettekatte O."/>
            <person name="Bourhy P."/>
            <person name="Veyrier F.J."/>
            <person name="Picardeau M."/>
        </authorList>
    </citation>
    <scope>NUCLEOTIDE SEQUENCE [LARGE SCALE GENOMIC DNA]</scope>
    <source>
        <strain evidence="11">201800277</strain>
    </source>
</reference>
<evidence type="ECO:0000313" key="12">
    <source>
        <dbReference type="Proteomes" id="UP000297891"/>
    </source>
</evidence>
<accession>A0A2M9Y1V8</accession>
<protein>
    <recommendedName>
        <fullName evidence="8">Multidrug efflux pump Tap</fullName>
    </recommendedName>
</protein>
<evidence type="ECO:0000256" key="4">
    <source>
        <dbReference type="ARBA" id="ARBA00022692"/>
    </source>
</evidence>
<dbReference type="PANTHER" id="PTHR23513:SF9">
    <property type="entry name" value="ENTEROBACTIN EXPORTER ENTS"/>
    <property type="match status" value="1"/>
</dbReference>
<feature type="transmembrane region" description="Helical" evidence="9">
    <location>
        <begin position="178"/>
        <end position="198"/>
    </location>
</feature>
<evidence type="ECO:0000256" key="5">
    <source>
        <dbReference type="ARBA" id="ARBA00022989"/>
    </source>
</evidence>
<keyword evidence="5 9" id="KW-1133">Transmembrane helix</keyword>
<evidence type="ECO:0000313" key="11">
    <source>
        <dbReference type="EMBL" id="TGK92051.1"/>
    </source>
</evidence>
<evidence type="ECO:0000256" key="9">
    <source>
        <dbReference type="SAM" id="Phobius"/>
    </source>
</evidence>
<keyword evidence="12" id="KW-1185">Reference proteome</keyword>
<keyword evidence="2" id="KW-0813">Transport</keyword>
<comment type="similarity">
    <text evidence="7">Belongs to the major facilitator superfamily. Drug:H(+) antiporter-3 (DHA3) (TC 2.A.1.21) family.</text>
</comment>
<evidence type="ECO:0000256" key="3">
    <source>
        <dbReference type="ARBA" id="ARBA00022475"/>
    </source>
</evidence>
<dbReference type="GO" id="GO:0005886">
    <property type="term" value="C:plasma membrane"/>
    <property type="evidence" value="ECO:0007669"/>
    <property type="project" value="UniProtKB-SubCell"/>
</dbReference>
<evidence type="ECO:0000256" key="8">
    <source>
        <dbReference type="ARBA" id="ARBA00040914"/>
    </source>
</evidence>
<comment type="subcellular location">
    <subcellularLocation>
        <location evidence="1">Cell membrane</location>
        <topology evidence="1">Multi-pass membrane protein</topology>
    </subcellularLocation>
</comment>
<dbReference type="InterPro" id="IPR036259">
    <property type="entry name" value="MFS_trans_sf"/>
</dbReference>
<keyword evidence="6 9" id="KW-0472">Membrane</keyword>
<feature type="transmembrane region" description="Helical" evidence="9">
    <location>
        <begin position="264"/>
        <end position="281"/>
    </location>
</feature>
<dbReference type="CDD" id="cd06173">
    <property type="entry name" value="MFS_MefA_like"/>
    <property type="match status" value="1"/>
</dbReference>
<feature type="transmembrane region" description="Helical" evidence="9">
    <location>
        <begin position="229"/>
        <end position="252"/>
    </location>
</feature>
<evidence type="ECO:0000256" key="6">
    <source>
        <dbReference type="ARBA" id="ARBA00023136"/>
    </source>
</evidence>
<feature type="transmembrane region" description="Helical" evidence="9">
    <location>
        <begin position="80"/>
        <end position="99"/>
    </location>
</feature>
<dbReference type="PANTHER" id="PTHR23513">
    <property type="entry name" value="INTEGRAL MEMBRANE EFFLUX PROTEIN-RELATED"/>
    <property type="match status" value="1"/>
</dbReference>
<dbReference type="RefSeq" id="WP_100790867.1">
    <property type="nucleotide sequence ID" value="NZ_NPDQ01000004.1"/>
</dbReference>
<keyword evidence="3" id="KW-1003">Cell membrane</keyword>